<sequence length="49" mass="5689">MPRTKRADLAFARGTMQLPVEVKGQWHAEVWDAATGQLDMQYLIVWRSE</sequence>
<proteinExistence type="predicted"/>
<gene>
    <name evidence="1" type="ordered locus">AXYL_04746</name>
</gene>
<dbReference type="KEGG" id="axy:AXYL_04746"/>
<evidence type="ECO:0000313" key="1">
    <source>
        <dbReference type="EMBL" id="ADP18059.1"/>
    </source>
</evidence>
<dbReference type="AlphaFoldDB" id="E3HKA4"/>
<dbReference type="STRING" id="762376.AXYL_04746"/>
<accession>E3HKA4</accession>
<dbReference type="Proteomes" id="UP000006876">
    <property type="component" value="Chromosome"/>
</dbReference>
<dbReference type="eggNOG" id="COG5635">
    <property type="taxonomic scope" value="Bacteria"/>
</dbReference>
<organism evidence="1 2">
    <name type="scientific">Achromobacter xylosoxidans (strain A8)</name>
    <dbReference type="NCBI Taxonomy" id="762376"/>
    <lineage>
        <taxon>Bacteria</taxon>
        <taxon>Pseudomonadati</taxon>
        <taxon>Pseudomonadota</taxon>
        <taxon>Betaproteobacteria</taxon>
        <taxon>Burkholderiales</taxon>
        <taxon>Alcaligenaceae</taxon>
        <taxon>Achromobacter</taxon>
    </lineage>
</organism>
<evidence type="ECO:0000313" key="2">
    <source>
        <dbReference type="Proteomes" id="UP000006876"/>
    </source>
</evidence>
<name>E3HKA4_ACHXA</name>
<protein>
    <submittedName>
        <fullName evidence="1">Uncharacterized protein</fullName>
    </submittedName>
</protein>
<dbReference type="EMBL" id="CP002287">
    <property type="protein sequence ID" value="ADP18059.1"/>
    <property type="molecule type" value="Genomic_DNA"/>
</dbReference>
<dbReference type="HOGENOM" id="CLU_3131124_0_0_4"/>
<reference evidence="1 2" key="1">
    <citation type="journal article" date="2011" name="J. Bacteriol.">
        <title>Complete genome sequence of the haloaromatic acid-degrading bacterium Achromobacter xylosoxidans A8.</title>
        <authorList>
            <person name="Strnad H."/>
            <person name="Ridl J."/>
            <person name="Paces J."/>
            <person name="Kolar M."/>
            <person name="Vlcek C."/>
            <person name="Paces V."/>
        </authorList>
    </citation>
    <scope>NUCLEOTIDE SEQUENCE [LARGE SCALE GENOMIC DNA]</scope>
    <source>
        <strain evidence="1 2">A8</strain>
    </source>
</reference>